<proteinExistence type="predicted"/>
<dbReference type="InterPro" id="IPR017441">
    <property type="entry name" value="Protein_kinase_ATP_BS"/>
</dbReference>
<dbReference type="SUPFAM" id="SSF56112">
    <property type="entry name" value="Protein kinase-like (PK-like)"/>
    <property type="match status" value="1"/>
</dbReference>
<gene>
    <name evidence="3" type="ORF">BQ2448_1952</name>
</gene>
<feature type="binding site" evidence="1">
    <location>
        <position position="499"/>
    </location>
    <ligand>
        <name>ATP</name>
        <dbReference type="ChEBI" id="CHEBI:30616"/>
    </ligand>
</feature>
<evidence type="ECO:0000313" key="3">
    <source>
        <dbReference type="EMBL" id="SCV68932.1"/>
    </source>
</evidence>
<dbReference type="OrthoDB" id="3017382at2759"/>
<evidence type="ECO:0000256" key="1">
    <source>
        <dbReference type="PROSITE-ProRule" id="PRU10141"/>
    </source>
</evidence>
<keyword evidence="4" id="KW-1185">Reference proteome</keyword>
<sequence>MTTYDELFTLLVLSNERLYRRSPIDRSALPAPTEPTPFTRRGPGEYVLPRQTLTSAFHDSSIIDRALAILRQGIDKSSGNRGLTLLPNQTQLLLDHVLRRGMYSNSEDVGAGRFNEMIHRAIDPMIDELVHESEGSLTRLSRLRFPEHVHFNHDYQLVRWVRDDTNARGDYKLDEHFSTLSTQSFMANDLISDYHGIPSVVSVDRPGLGADLLDIRLVTEKGEQRILYGAHAIAAKVRAIKQAGAHSVAQVSVQVLCSAPFLVQAAIQIIFASKARFAIIWGLPYLVIFELIVLAFLMDHNEDYRIERHSEETEARLREYVQQVRPLLPIETQQSSVEVASISTAPDYKTSVTTPGCSDSSWNVNAARSSACRGGDSDNFSELTQTFVWEHDSIVEARHFSGRAIVCDARALPDSGMIAVPIDLDTEAETISRERSSSEHQPSPPAKKIRLDADQTKESKLVAGLPYKRLGRGASSVVWEGEWVQRSAACGSPSFFAGKGSPVAKVPASTPVPAHAISPVTLPPLFLDSMSTPFTSPTWESQLAILRDPSSAGVGPRKLAVKVVLAEFAPLIAKECFVYTSIVPLLSSRAPEHFPVFYGLYQSGTKGDAFIFVMEDAGSAIAHERVESDAELKARVDVALKLIADEGIVHNDEAARNVLLRPDGRICLIDWAEALLS</sequence>
<reference evidence="4" key="1">
    <citation type="submission" date="2016-09" db="EMBL/GenBank/DDBJ databases">
        <authorList>
            <person name="Jeantristanb JTB J.-T."/>
            <person name="Ricardo R."/>
        </authorList>
    </citation>
    <scope>NUCLEOTIDE SEQUENCE [LARGE SCALE GENOMIC DNA]</scope>
</reference>
<feature type="region of interest" description="Disordered" evidence="2">
    <location>
        <begin position="430"/>
        <end position="450"/>
    </location>
</feature>
<evidence type="ECO:0000313" key="4">
    <source>
        <dbReference type="Proteomes" id="UP000198372"/>
    </source>
</evidence>
<dbReference type="InterPro" id="IPR011009">
    <property type="entry name" value="Kinase-like_dom_sf"/>
</dbReference>
<keyword evidence="1" id="KW-0547">Nucleotide-binding</keyword>
<accession>A0A238F4P4</accession>
<dbReference type="AlphaFoldDB" id="A0A238F4P4"/>
<dbReference type="EMBL" id="FMSP01000004">
    <property type="protein sequence ID" value="SCV68932.1"/>
    <property type="molecule type" value="Genomic_DNA"/>
</dbReference>
<dbReference type="GO" id="GO:0005524">
    <property type="term" value="F:ATP binding"/>
    <property type="evidence" value="ECO:0007669"/>
    <property type="project" value="UniProtKB-UniRule"/>
</dbReference>
<protein>
    <submittedName>
        <fullName evidence="3">BQ2448_1952 protein</fullName>
    </submittedName>
</protein>
<evidence type="ECO:0000256" key="2">
    <source>
        <dbReference type="SAM" id="MobiDB-lite"/>
    </source>
</evidence>
<name>A0A238F4P4_9BASI</name>
<dbReference type="Proteomes" id="UP000198372">
    <property type="component" value="Unassembled WGS sequence"/>
</dbReference>
<organism evidence="3 4">
    <name type="scientific">Microbotryum intermedium</name>
    <dbReference type="NCBI Taxonomy" id="269621"/>
    <lineage>
        <taxon>Eukaryota</taxon>
        <taxon>Fungi</taxon>
        <taxon>Dikarya</taxon>
        <taxon>Basidiomycota</taxon>
        <taxon>Pucciniomycotina</taxon>
        <taxon>Microbotryomycetes</taxon>
        <taxon>Microbotryales</taxon>
        <taxon>Microbotryaceae</taxon>
        <taxon>Microbotryum</taxon>
    </lineage>
</organism>
<dbReference type="PROSITE" id="PS00107">
    <property type="entry name" value="PROTEIN_KINASE_ATP"/>
    <property type="match status" value="1"/>
</dbReference>
<keyword evidence="1" id="KW-0067">ATP-binding</keyword>